<dbReference type="OrthoDB" id="120491at2"/>
<sequence>MALSDDQHVARKGFDARASVVNRTHRIVRARAVAMQARKRTVRDLIVPFAICSTILLLIATAVWSLGDEGLAEFQDGVGKRILELGGDAGNSISIVLVWFLPLSVITAAIVMLRRSRNQDRNDEVQR</sequence>
<dbReference type="AlphaFoldDB" id="I3ZLQ8"/>
<dbReference type="STRING" id="926566.Terro_3968"/>
<feature type="transmembrane region" description="Helical" evidence="1">
    <location>
        <begin position="93"/>
        <end position="113"/>
    </location>
</feature>
<keyword evidence="1" id="KW-0812">Transmembrane</keyword>
<protein>
    <submittedName>
        <fullName evidence="2">Uncharacterized protein</fullName>
    </submittedName>
</protein>
<dbReference type="Proteomes" id="UP000006056">
    <property type="component" value="Chromosome"/>
</dbReference>
<organism evidence="2 3">
    <name type="scientific">Terriglobus roseus (strain DSM 18391 / NRRL B-41598 / KBS 63)</name>
    <dbReference type="NCBI Taxonomy" id="926566"/>
    <lineage>
        <taxon>Bacteria</taxon>
        <taxon>Pseudomonadati</taxon>
        <taxon>Acidobacteriota</taxon>
        <taxon>Terriglobia</taxon>
        <taxon>Terriglobales</taxon>
        <taxon>Acidobacteriaceae</taxon>
        <taxon>Terriglobus</taxon>
    </lineage>
</organism>
<evidence type="ECO:0000256" key="1">
    <source>
        <dbReference type="SAM" id="Phobius"/>
    </source>
</evidence>
<dbReference type="KEGG" id="trs:Terro_3968"/>
<gene>
    <name evidence="2" type="ordered locus">Terro_3968</name>
</gene>
<evidence type="ECO:0000313" key="2">
    <source>
        <dbReference type="EMBL" id="AFL90176.1"/>
    </source>
</evidence>
<dbReference type="RefSeq" id="WP_014787436.1">
    <property type="nucleotide sequence ID" value="NC_018014.1"/>
</dbReference>
<dbReference type="EMBL" id="CP003379">
    <property type="protein sequence ID" value="AFL90176.1"/>
    <property type="molecule type" value="Genomic_DNA"/>
</dbReference>
<proteinExistence type="predicted"/>
<dbReference type="HOGENOM" id="CLU_2206317_0_0_0"/>
<feature type="transmembrane region" description="Helical" evidence="1">
    <location>
        <begin position="45"/>
        <end position="66"/>
    </location>
</feature>
<dbReference type="eggNOG" id="ENOG5034BKX">
    <property type="taxonomic scope" value="Bacteria"/>
</dbReference>
<keyword evidence="1" id="KW-0472">Membrane</keyword>
<name>I3ZLQ8_TERRK</name>
<accession>I3ZLQ8</accession>
<evidence type="ECO:0000313" key="3">
    <source>
        <dbReference type="Proteomes" id="UP000006056"/>
    </source>
</evidence>
<keyword evidence="3" id="KW-1185">Reference proteome</keyword>
<reference evidence="2 3" key="1">
    <citation type="submission" date="2012-06" db="EMBL/GenBank/DDBJ databases">
        <title>Complete genome of Terriglobus roseus DSM 18391.</title>
        <authorList>
            <consortium name="US DOE Joint Genome Institute (JGI-PGF)"/>
            <person name="Lucas S."/>
            <person name="Copeland A."/>
            <person name="Lapidus A."/>
            <person name="Glavina del Rio T."/>
            <person name="Dalin E."/>
            <person name="Tice H."/>
            <person name="Bruce D."/>
            <person name="Goodwin L."/>
            <person name="Pitluck S."/>
            <person name="Peters L."/>
            <person name="Mikhailova N."/>
            <person name="Munk A.C.C."/>
            <person name="Kyrpides N."/>
            <person name="Mavromatis K."/>
            <person name="Ivanova N."/>
            <person name="Brettin T."/>
            <person name="Detter J.C."/>
            <person name="Han C."/>
            <person name="Larimer F."/>
            <person name="Land M."/>
            <person name="Hauser L."/>
            <person name="Markowitz V."/>
            <person name="Cheng J.-F."/>
            <person name="Hugenholtz P."/>
            <person name="Woyke T."/>
            <person name="Wu D."/>
            <person name="Brambilla E."/>
            <person name="Klenk H.-P."/>
            <person name="Eisen J.A."/>
        </authorList>
    </citation>
    <scope>NUCLEOTIDE SEQUENCE [LARGE SCALE GENOMIC DNA]</scope>
    <source>
        <strain evidence="3">DSM 18391 / NRRL B-41598 / KBS 63</strain>
    </source>
</reference>
<keyword evidence="1" id="KW-1133">Transmembrane helix</keyword>